<dbReference type="InterPro" id="IPR007372">
    <property type="entry name" value="Lipid/polyisoprenoid-bd_YceI"/>
</dbReference>
<organism evidence="3 4">
    <name type="scientific">Streptosporangium canum</name>
    <dbReference type="NCBI Taxonomy" id="324952"/>
    <lineage>
        <taxon>Bacteria</taxon>
        <taxon>Bacillati</taxon>
        <taxon>Actinomycetota</taxon>
        <taxon>Actinomycetes</taxon>
        <taxon>Streptosporangiales</taxon>
        <taxon>Streptosporangiaceae</taxon>
        <taxon>Streptosporangium</taxon>
    </lineage>
</organism>
<dbReference type="Gene3D" id="2.40.128.110">
    <property type="entry name" value="Lipid/polyisoprenoid-binding, YceI-like"/>
    <property type="match status" value="1"/>
</dbReference>
<dbReference type="SUPFAM" id="SSF101874">
    <property type="entry name" value="YceI-like"/>
    <property type="match status" value="1"/>
</dbReference>
<dbReference type="GeneID" id="96301704"/>
<evidence type="ECO:0000256" key="1">
    <source>
        <dbReference type="ARBA" id="ARBA00008812"/>
    </source>
</evidence>
<keyword evidence="4" id="KW-1185">Reference proteome</keyword>
<dbReference type="RefSeq" id="WP_093890313.1">
    <property type="nucleotide sequence ID" value="NZ_FOQY01000027.1"/>
</dbReference>
<protein>
    <submittedName>
        <fullName evidence="3">Polyisoprenoid-binding protein YceI</fullName>
    </submittedName>
</protein>
<reference evidence="4" key="1">
    <citation type="submission" date="2016-10" db="EMBL/GenBank/DDBJ databases">
        <authorList>
            <person name="Varghese N."/>
            <person name="Submissions S."/>
        </authorList>
    </citation>
    <scope>NUCLEOTIDE SEQUENCE [LARGE SCALE GENOMIC DNA]</scope>
    <source>
        <strain evidence="4">CGMCC 4.2126</strain>
    </source>
</reference>
<dbReference type="InterPro" id="IPR036761">
    <property type="entry name" value="TTHA0802/YceI-like_sf"/>
</dbReference>
<dbReference type="PANTHER" id="PTHR34406">
    <property type="entry name" value="PROTEIN YCEI"/>
    <property type="match status" value="1"/>
</dbReference>
<dbReference type="PANTHER" id="PTHR34406:SF1">
    <property type="entry name" value="PROTEIN YCEI"/>
    <property type="match status" value="1"/>
</dbReference>
<comment type="similarity">
    <text evidence="1">Belongs to the UPF0312 family.</text>
</comment>
<dbReference type="AlphaFoldDB" id="A0A1I4A224"/>
<dbReference type="EMBL" id="FOQY01000027">
    <property type="protein sequence ID" value="SFK50432.1"/>
    <property type="molecule type" value="Genomic_DNA"/>
</dbReference>
<dbReference type="SMART" id="SM00867">
    <property type="entry name" value="YceI"/>
    <property type="match status" value="1"/>
</dbReference>
<gene>
    <name evidence="3" type="ORF">SAMN05216275_12713</name>
</gene>
<evidence type="ECO:0000313" key="4">
    <source>
        <dbReference type="Proteomes" id="UP000199111"/>
    </source>
</evidence>
<accession>A0A1I4A224</accession>
<name>A0A1I4A224_9ACTN</name>
<dbReference type="Proteomes" id="UP000199111">
    <property type="component" value="Unassembled WGS sequence"/>
</dbReference>
<evidence type="ECO:0000259" key="2">
    <source>
        <dbReference type="SMART" id="SM00867"/>
    </source>
</evidence>
<sequence length="185" mass="19845">MVSITAGSHPLGPESGRLLVNTTRTGLGAKAGHDLTIEVTRWRGDATVDPADPAGSSVTVEADVESFEVREGTGGVKPLSDSDRREIKKILQEKILHAGRHPTITFRSTRVGGTAESFRVEGDLTIVGVTRPVTVQGVLAEGRVRGSAVIAQTRWGIRPYSAFFGTLKISDEVEVRFDLGLTPER</sequence>
<dbReference type="Pfam" id="PF04264">
    <property type="entry name" value="YceI"/>
    <property type="match status" value="1"/>
</dbReference>
<proteinExistence type="inferred from homology"/>
<feature type="domain" description="Lipid/polyisoprenoid-binding YceI-like" evidence="2">
    <location>
        <begin position="17"/>
        <end position="182"/>
    </location>
</feature>
<evidence type="ECO:0000313" key="3">
    <source>
        <dbReference type="EMBL" id="SFK50432.1"/>
    </source>
</evidence>